<keyword evidence="7" id="KW-1133">Transmembrane helix</keyword>
<evidence type="ECO:0000259" key="9">
    <source>
        <dbReference type="PROSITE" id="PS50110"/>
    </source>
</evidence>
<feature type="domain" description="Histidine kinase" evidence="8">
    <location>
        <begin position="366"/>
        <end position="587"/>
    </location>
</feature>
<dbReference type="RefSeq" id="WP_058122988.1">
    <property type="nucleotide sequence ID" value="NZ_CYRX01000011.1"/>
</dbReference>
<evidence type="ECO:0000256" key="1">
    <source>
        <dbReference type="ARBA" id="ARBA00000085"/>
    </source>
</evidence>
<dbReference type="PROSITE" id="PS50112">
    <property type="entry name" value="PAS"/>
    <property type="match status" value="1"/>
</dbReference>
<dbReference type="InterPro" id="IPR011006">
    <property type="entry name" value="CheY-like_superfamily"/>
</dbReference>
<dbReference type="SMART" id="SM00091">
    <property type="entry name" value="PAS"/>
    <property type="match status" value="1"/>
</dbReference>
<dbReference type="eggNOG" id="COG2205">
    <property type="taxonomic scope" value="Bacteria"/>
</dbReference>
<accession>A0A0P1EXR5</accession>
<gene>
    <name evidence="11" type="primary">luxQ_3</name>
    <name evidence="11" type="ORF">THS5294_01188</name>
</gene>
<dbReference type="STRING" id="266809.PM03_09460"/>
<dbReference type="InterPro" id="IPR003594">
    <property type="entry name" value="HATPase_dom"/>
</dbReference>
<dbReference type="SUPFAM" id="SSF47384">
    <property type="entry name" value="Homodimeric domain of signal transducing histidine kinase"/>
    <property type="match status" value="1"/>
</dbReference>
<name>A0A0P1EXR5_9RHOB</name>
<keyword evidence="5 11" id="KW-0418">Kinase</keyword>
<dbReference type="Pfam" id="PF00072">
    <property type="entry name" value="Response_reg"/>
    <property type="match status" value="1"/>
</dbReference>
<evidence type="ECO:0000259" key="8">
    <source>
        <dbReference type="PROSITE" id="PS50109"/>
    </source>
</evidence>
<dbReference type="Pfam" id="PF00512">
    <property type="entry name" value="HisKA"/>
    <property type="match status" value="1"/>
</dbReference>
<evidence type="ECO:0000256" key="7">
    <source>
        <dbReference type="SAM" id="Phobius"/>
    </source>
</evidence>
<feature type="domain" description="PAS" evidence="10">
    <location>
        <begin position="227"/>
        <end position="283"/>
    </location>
</feature>
<dbReference type="CDD" id="cd00082">
    <property type="entry name" value="HisKA"/>
    <property type="match status" value="1"/>
</dbReference>
<comment type="catalytic activity">
    <reaction evidence="1">
        <text>ATP + protein L-histidine = ADP + protein N-phospho-L-histidine.</text>
        <dbReference type="EC" id="2.7.13.3"/>
    </reaction>
</comment>
<dbReference type="PRINTS" id="PR00344">
    <property type="entry name" value="BCTRLSENSOR"/>
</dbReference>
<keyword evidence="7" id="KW-0812">Transmembrane</keyword>
<keyword evidence="3 6" id="KW-0597">Phosphoprotein</keyword>
<dbReference type="Pfam" id="PF02518">
    <property type="entry name" value="HATPase_c"/>
    <property type="match status" value="1"/>
</dbReference>
<evidence type="ECO:0000313" key="11">
    <source>
        <dbReference type="EMBL" id="CUH59899.1"/>
    </source>
</evidence>
<feature type="domain" description="Response regulatory" evidence="9">
    <location>
        <begin position="615"/>
        <end position="731"/>
    </location>
</feature>
<dbReference type="SUPFAM" id="SSF55785">
    <property type="entry name" value="PYP-like sensor domain (PAS domain)"/>
    <property type="match status" value="1"/>
</dbReference>
<feature type="transmembrane region" description="Helical" evidence="7">
    <location>
        <begin position="192"/>
        <end position="214"/>
    </location>
</feature>
<dbReference type="InterPro" id="IPR001789">
    <property type="entry name" value="Sig_transdc_resp-reg_receiver"/>
</dbReference>
<dbReference type="InterPro" id="IPR004358">
    <property type="entry name" value="Sig_transdc_His_kin-like_C"/>
</dbReference>
<evidence type="ECO:0000256" key="3">
    <source>
        <dbReference type="ARBA" id="ARBA00022553"/>
    </source>
</evidence>
<dbReference type="PROSITE" id="PS50110">
    <property type="entry name" value="RESPONSE_REGULATORY"/>
    <property type="match status" value="1"/>
</dbReference>
<dbReference type="AlphaFoldDB" id="A0A0P1EXR5"/>
<dbReference type="EMBL" id="CYRX01000011">
    <property type="protein sequence ID" value="CUH59899.1"/>
    <property type="molecule type" value="Genomic_DNA"/>
</dbReference>
<protein>
    <recommendedName>
        <fullName evidence="2">histidine kinase</fullName>
        <ecNumber evidence="2">2.7.13.3</ecNumber>
    </recommendedName>
</protein>
<evidence type="ECO:0000256" key="4">
    <source>
        <dbReference type="ARBA" id="ARBA00022679"/>
    </source>
</evidence>
<dbReference type="InterPro" id="IPR005467">
    <property type="entry name" value="His_kinase_dom"/>
</dbReference>
<dbReference type="GO" id="GO:0000155">
    <property type="term" value="F:phosphorelay sensor kinase activity"/>
    <property type="evidence" value="ECO:0007669"/>
    <property type="project" value="InterPro"/>
</dbReference>
<dbReference type="PROSITE" id="PS50109">
    <property type="entry name" value="HIS_KIN"/>
    <property type="match status" value="1"/>
</dbReference>
<dbReference type="InterPro" id="IPR035965">
    <property type="entry name" value="PAS-like_dom_sf"/>
</dbReference>
<proteinExistence type="predicted"/>
<dbReference type="SMART" id="SM00387">
    <property type="entry name" value="HATPase_c"/>
    <property type="match status" value="1"/>
</dbReference>
<evidence type="ECO:0000256" key="6">
    <source>
        <dbReference type="PROSITE-ProRule" id="PRU00169"/>
    </source>
</evidence>
<dbReference type="PANTHER" id="PTHR43047:SF64">
    <property type="entry name" value="HISTIDINE KINASE CONTAINING CHEY-HOMOLOGOUS RECEIVER DOMAIN AND PAS DOMAIN-RELATED"/>
    <property type="match status" value="1"/>
</dbReference>
<dbReference type="InterPro" id="IPR000014">
    <property type="entry name" value="PAS"/>
</dbReference>
<dbReference type="SMART" id="SM00388">
    <property type="entry name" value="HisKA"/>
    <property type="match status" value="1"/>
</dbReference>
<keyword evidence="4 11" id="KW-0808">Transferase</keyword>
<dbReference type="NCBIfam" id="TIGR00229">
    <property type="entry name" value="sensory_box"/>
    <property type="match status" value="1"/>
</dbReference>
<sequence length="831" mass="91482">MSFKLRMRRTFMRQGVALLLLTFLLAAFAILFIAARSMKIELDALAFADSDNLGWNISQLDVDYRGFHLALLEPLVETSDAGTEITSAEMENIRRSFDIFYSRVSVISATFKRVGQPDEISGQMQRVETYRDDVADLIDAIEIPTSADIDALVQATKALGADVRRLTTAGIQSLGEVASNARVVEHQIFQRFYVKLFTILGFVLLSCILAIRLWRDLENRNRRIEMAATNVNNAIETALSAVIFLDTNGMIVQCNHAAETHFGSDRKELIGVDFIHAFIDRDSLPKFFAYRDAKDTNPIRLKARTAEYRAFPVELSGSWQKDVEGNDIYIIYLLDISEKLEAEEKLKASRDEAKEASHAKSRFLATMSHEMRTPLHGLIASMDMIQTSSLSDADQQLFKTARECSTRALEQVNGILDHTRTTQMEEREHPFRPCRVIRDIRKSLTPLATANGTSIEFSFSGDGAEARFIGLPDSFSRVMYNLIGNAIKFTKNGAILIELIAMQGDTPGARRLNIVVKDTGSGIAVEDQIRIFEQFETATSFADENAKGTGLGLAIVKHSLAQMNSTIELRSALGQGSRFSFSLHLEMDTAQEETPGASMPQAETVVENAVSGKKHVLIVDDNAVNRSVLREMVSRLGLSPECVTSGFEAVDAAEKVAYDLILMDVNMPGMSGHDATRIIRASSGRSAETVILGVTALIPTDHDKQTDSGMNAMLAKPLTSERLLAATRKHLQATDEADEEESIIDLLDPDTARELKSQSLADAKNALQVMTDPGSSWDARVDKIHYAVGSTAVVGFNSLSQFLAQAESAAKAKDQATLDACAEQIRNTISA</sequence>
<reference evidence="11 12" key="1">
    <citation type="submission" date="2015-09" db="EMBL/GenBank/DDBJ databases">
        <authorList>
            <consortium name="Swine Surveillance"/>
        </authorList>
    </citation>
    <scope>NUCLEOTIDE SEQUENCE [LARGE SCALE GENOMIC DNA]</scope>
    <source>
        <strain evidence="11 12">CECT 5294</strain>
    </source>
</reference>
<dbReference type="SMART" id="SM00448">
    <property type="entry name" value="REC"/>
    <property type="match status" value="1"/>
</dbReference>
<dbReference type="EC" id="2.7.13.3" evidence="2"/>
<dbReference type="Gene3D" id="3.40.50.2300">
    <property type="match status" value="1"/>
</dbReference>
<dbReference type="SUPFAM" id="SSF47226">
    <property type="entry name" value="Histidine-containing phosphotransfer domain, HPT domain"/>
    <property type="match status" value="1"/>
</dbReference>
<dbReference type="InterPro" id="IPR036641">
    <property type="entry name" value="HPT_dom_sf"/>
</dbReference>
<dbReference type="Gene3D" id="1.10.287.130">
    <property type="match status" value="1"/>
</dbReference>
<dbReference type="InterPro" id="IPR036097">
    <property type="entry name" value="HisK_dim/P_sf"/>
</dbReference>
<dbReference type="CDD" id="cd17546">
    <property type="entry name" value="REC_hyHK_CKI1_RcsC-like"/>
    <property type="match status" value="1"/>
</dbReference>
<dbReference type="Gene3D" id="3.30.450.20">
    <property type="entry name" value="PAS domain"/>
    <property type="match status" value="1"/>
</dbReference>
<evidence type="ECO:0000313" key="12">
    <source>
        <dbReference type="Proteomes" id="UP000051298"/>
    </source>
</evidence>
<dbReference type="Proteomes" id="UP000051298">
    <property type="component" value="Unassembled WGS sequence"/>
</dbReference>
<evidence type="ECO:0000256" key="2">
    <source>
        <dbReference type="ARBA" id="ARBA00012438"/>
    </source>
</evidence>
<dbReference type="Gene3D" id="3.30.565.10">
    <property type="entry name" value="Histidine kinase-like ATPase, C-terminal domain"/>
    <property type="match status" value="1"/>
</dbReference>
<evidence type="ECO:0000256" key="5">
    <source>
        <dbReference type="ARBA" id="ARBA00022777"/>
    </source>
</evidence>
<feature type="modified residue" description="4-aspartylphosphate" evidence="6">
    <location>
        <position position="664"/>
    </location>
</feature>
<dbReference type="SUPFAM" id="SSF52172">
    <property type="entry name" value="CheY-like"/>
    <property type="match status" value="1"/>
</dbReference>
<dbReference type="CDD" id="cd00130">
    <property type="entry name" value="PAS"/>
    <property type="match status" value="1"/>
</dbReference>
<dbReference type="InterPro" id="IPR003661">
    <property type="entry name" value="HisK_dim/P_dom"/>
</dbReference>
<evidence type="ECO:0000259" key="10">
    <source>
        <dbReference type="PROSITE" id="PS50112"/>
    </source>
</evidence>
<organism evidence="11 12">
    <name type="scientific">Thalassobacter stenotrophicus</name>
    <dbReference type="NCBI Taxonomy" id="266809"/>
    <lineage>
        <taxon>Bacteria</taxon>
        <taxon>Pseudomonadati</taxon>
        <taxon>Pseudomonadota</taxon>
        <taxon>Alphaproteobacteria</taxon>
        <taxon>Rhodobacterales</taxon>
        <taxon>Roseobacteraceae</taxon>
        <taxon>Thalassobacter</taxon>
    </lineage>
</organism>
<dbReference type="Pfam" id="PF13426">
    <property type="entry name" value="PAS_9"/>
    <property type="match status" value="1"/>
</dbReference>
<keyword evidence="7" id="KW-0472">Membrane</keyword>
<dbReference type="InterPro" id="IPR036890">
    <property type="entry name" value="HATPase_C_sf"/>
</dbReference>
<dbReference type="SUPFAM" id="SSF55874">
    <property type="entry name" value="ATPase domain of HSP90 chaperone/DNA topoisomerase II/histidine kinase"/>
    <property type="match status" value="1"/>
</dbReference>
<dbReference type="PANTHER" id="PTHR43047">
    <property type="entry name" value="TWO-COMPONENT HISTIDINE PROTEIN KINASE"/>
    <property type="match status" value="1"/>
</dbReference>